<keyword evidence="1" id="KW-0808">Transferase</keyword>
<dbReference type="OrthoDB" id="9776898at2"/>
<dbReference type="SUPFAM" id="SSF55729">
    <property type="entry name" value="Acyl-CoA N-acyltransferases (Nat)"/>
    <property type="match status" value="1"/>
</dbReference>
<reference evidence="1 2" key="1">
    <citation type="submission" date="2017-01" db="EMBL/GenBank/DDBJ databases">
        <title>Draft sequence of Acidihalobacter ferrooxidans strain DSM 14175 (strain V8).</title>
        <authorList>
            <person name="Khaleque H.N."/>
            <person name="Ramsay J.P."/>
            <person name="Murphy R.J.T."/>
            <person name="Kaksonen A.H."/>
            <person name="Boxall N.J."/>
            <person name="Watkin E.L.J."/>
        </authorList>
    </citation>
    <scope>NUCLEOTIDE SEQUENCE [LARGE SCALE GENOMIC DNA]</scope>
    <source>
        <strain evidence="1 2">V8</strain>
    </source>
</reference>
<proteinExistence type="predicted"/>
<name>A0A1P8UHX4_9GAMM</name>
<dbReference type="Proteomes" id="UP000243807">
    <property type="component" value="Chromosome"/>
</dbReference>
<dbReference type="InterPro" id="IPR016181">
    <property type="entry name" value="Acyl_CoA_acyltransferase"/>
</dbReference>
<dbReference type="KEGG" id="afy:BW247_10240"/>
<dbReference type="Gene3D" id="3.40.630.30">
    <property type="match status" value="1"/>
</dbReference>
<dbReference type="RefSeq" id="WP_076837063.1">
    <property type="nucleotide sequence ID" value="NZ_CP019434.1"/>
</dbReference>
<evidence type="ECO:0000313" key="1">
    <source>
        <dbReference type="EMBL" id="APZ43422.1"/>
    </source>
</evidence>
<dbReference type="EMBL" id="CP019434">
    <property type="protein sequence ID" value="APZ43422.1"/>
    <property type="molecule type" value="Genomic_DNA"/>
</dbReference>
<dbReference type="AlphaFoldDB" id="A0A1P8UHX4"/>
<sequence length="384" mass="44292">MALELRLHRGLGDIAPADWDRLGGDRDPFLSHAFLRALETTACLEPYGWHPHHLVVHGADDRPLAAMPLYLKTNSYGEFVFDWSWAGAYERQGIEYYPKLVSSIPYTPATGQRLLFVPDASERDALAGLLVQQAIDIAQRNALSGAHWLFTPPDQTELLHHQHGLMRRMGCQYHWHNHDYADFDAFLADFTAQKRKKLRRERRRAIEEGVTLHVLHGDEADAPTLDAFHRFYLDTFEKHMGIPTLSREFFHEVAAGLGRRFVLVMARHGGEWVAGAVNFRSDTTLYGRYWGCREAYHSLHFETCYYQGIDYCIAAGLQRFEPGAQGEHKISRGFLPTPTWSAHWIANEHMRPHLEIFCSREERMMQAQCAELRQHSPFRQALER</sequence>
<dbReference type="GO" id="GO:0016740">
    <property type="term" value="F:transferase activity"/>
    <property type="evidence" value="ECO:0007669"/>
    <property type="project" value="UniProtKB-KW"/>
</dbReference>
<accession>A0A1P8UHX4</accession>
<dbReference type="STRING" id="1765967.BW247_10240"/>
<evidence type="ECO:0000313" key="2">
    <source>
        <dbReference type="Proteomes" id="UP000243807"/>
    </source>
</evidence>
<keyword evidence="2" id="KW-1185">Reference proteome</keyword>
<dbReference type="PANTHER" id="PTHR47017:SF1">
    <property type="entry name" value="ACYL-COA"/>
    <property type="match status" value="1"/>
</dbReference>
<gene>
    <name evidence="1" type="ORF">BW247_10240</name>
</gene>
<dbReference type="PANTHER" id="PTHR47017">
    <property type="entry name" value="ACYL-COA"/>
    <property type="match status" value="1"/>
</dbReference>
<dbReference type="InterPro" id="IPR007434">
    <property type="entry name" value="FemAB-like"/>
</dbReference>
<dbReference type="Pfam" id="PF04339">
    <property type="entry name" value="FemAB_like"/>
    <property type="match status" value="1"/>
</dbReference>
<organism evidence="1 2">
    <name type="scientific">Acidihalobacter ferrooxydans</name>
    <dbReference type="NCBI Taxonomy" id="1765967"/>
    <lineage>
        <taxon>Bacteria</taxon>
        <taxon>Pseudomonadati</taxon>
        <taxon>Pseudomonadota</taxon>
        <taxon>Gammaproteobacteria</taxon>
        <taxon>Chromatiales</taxon>
        <taxon>Ectothiorhodospiraceae</taxon>
        <taxon>Acidihalobacter</taxon>
    </lineage>
</organism>
<protein>
    <submittedName>
        <fullName evidence="1">GNAT family N-acetyltransferase</fullName>
    </submittedName>
</protein>